<gene>
    <name evidence="1" type="ORF">D915_010089</name>
</gene>
<comment type="caution">
    <text evidence="1">The sequence shown here is derived from an EMBL/GenBank/DDBJ whole genome shotgun (WGS) entry which is preliminary data.</text>
</comment>
<keyword evidence="2" id="KW-1185">Reference proteome</keyword>
<protein>
    <recommendedName>
        <fullName evidence="3">Thioredoxin domain-containing protein</fullName>
    </recommendedName>
</protein>
<dbReference type="PANTHER" id="PTHR46497">
    <property type="entry name" value="THIOREDOXIN DOMAIN-CONTAINING PROTEIN 11"/>
    <property type="match status" value="1"/>
</dbReference>
<dbReference type="Proteomes" id="UP000230066">
    <property type="component" value="Unassembled WGS sequence"/>
</dbReference>
<evidence type="ECO:0000313" key="1">
    <source>
        <dbReference type="EMBL" id="THD19175.1"/>
    </source>
</evidence>
<evidence type="ECO:0000313" key="2">
    <source>
        <dbReference type="Proteomes" id="UP000230066"/>
    </source>
</evidence>
<organism evidence="1 2">
    <name type="scientific">Fasciola hepatica</name>
    <name type="common">Liver fluke</name>
    <dbReference type="NCBI Taxonomy" id="6192"/>
    <lineage>
        <taxon>Eukaryota</taxon>
        <taxon>Metazoa</taxon>
        <taxon>Spiralia</taxon>
        <taxon>Lophotrochozoa</taxon>
        <taxon>Platyhelminthes</taxon>
        <taxon>Trematoda</taxon>
        <taxon>Digenea</taxon>
        <taxon>Plagiorchiida</taxon>
        <taxon>Echinostomata</taxon>
        <taxon>Echinostomatoidea</taxon>
        <taxon>Fasciolidae</taxon>
        <taxon>Fasciola</taxon>
    </lineage>
</organism>
<dbReference type="InterPro" id="IPR052792">
    <property type="entry name" value="Thioredoxin_dom-contain_11"/>
</dbReference>
<evidence type="ECO:0008006" key="3">
    <source>
        <dbReference type="Google" id="ProtNLM"/>
    </source>
</evidence>
<dbReference type="PANTHER" id="PTHR46497:SF1">
    <property type="entry name" value="THIOREDOXIN DOMAIN-CONTAINING PROTEIN 11"/>
    <property type="match status" value="1"/>
</dbReference>
<proteinExistence type="predicted"/>
<dbReference type="AlphaFoldDB" id="A0A4E0QV14"/>
<reference evidence="1" key="1">
    <citation type="submission" date="2019-03" db="EMBL/GenBank/DDBJ databases">
        <title>Improved annotation for the trematode Fasciola hepatica.</title>
        <authorList>
            <person name="Choi Y.-J."/>
            <person name="Martin J."/>
            <person name="Mitreva M."/>
        </authorList>
    </citation>
    <scope>NUCLEOTIDE SEQUENCE [LARGE SCALE GENOMIC DNA]</scope>
</reference>
<accession>A0A4E0QV14</accession>
<sequence length="282" mass="32105">MDSHRSARGMHLVELLKPYGYEAMCNIDTFILLFCSVGLWLSSIPHIVHSLRMIQDSSTKELFFQQPSSVLNYEDDSYNALLSNQSTKAATLIFLYAKWDADSRQSRSVIEDVNQFSPMEVLALSCWKNPCSTEVEPKRYPELRVHIKDFGHLTYRGHYGSLHISNFVSHALRPLRFVSSEDELARLLLTHKFTIVSYFGVPSWRSAEQNGFYRAALLFSDPLASKKTLEVSGIDLTKNLIFVVATFRNEATQQKNQGGTQSSTVRKFPLTIYVQCENSVSE</sequence>
<name>A0A4E0QV14_FASHE</name>
<dbReference type="EMBL" id="JXXN02007128">
    <property type="protein sequence ID" value="THD19175.1"/>
    <property type="molecule type" value="Genomic_DNA"/>
</dbReference>